<feature type="domain" description="FAD-binding FR-type" evidence="12">
    <location>
        <begin position="248"/>
        <end position="487"/>
    </location>
</feature>
<dbReference type="InterPro" id="IPR039261">
    <property type="entry name" value="FNR_nucleotide-bd"/>
</dbReference>
<evidence type="ECO:0000256" key="10">
    <source>
        <dbReference type="SAM" id="MobiDB-lite"/>
    </source>
</evidence>
<dbReference type="PROSITE" id="PS51384">
    <property type="entry name" value="FAD_FR"/>
    <property type="match status" value="1"/>
</dbReference>
<keyword evidence="3 9" id="KW-0963">Cytoplasm</keyword>
<evidence type="ECO:0000256" key="1">
    <source>
        <dbReference type="ARBA" id="ARBA00001917"/>
    </source>
</evidence>
<sequence length="639" mass="72147">MELPNGSAVNGTDADDLEADDILVLYATETGSAQDAADRIARHVRRAQYKARVFSMEDYRVEDLITEPLVIFVISTTGTGAQPRMMTPMWNMLLRSDLPSDLFEETQFAVFGLGDTSYDKFCWPAKKLCRRLENLGGQMFMERGEGDEQDRAGIDGALDPWMDDLVEALGGPPPSNAKAGPSFPPPPARARVTAVDDVKLKRKISSESALKKKASSDSVGLKAKPSSERLSAGREDPEQWRWPVADVPGYYEATLSANERITAEGWNQDVRHFEFDFDDDIQYVPGDAAVVHPEVDANEVDDFLATNGWKKVADKPFRVSQAMSDQTFPAHLPSVVTLRLLFTRYLDFTAIPRRSFFQFILHFTSDEREREKLEEFVGEEGADDLYEYCYFVRRNIKEVLEDFHSVKIPTQYVFDVFPPLRPREFSMASSIQKHPQRIQLCVAIVRYKTKMKAPRKGVCTTYMANFEIGDKIYMSIRKGFIPRFPPSTPLIGVGPGTGLAPIRALVEERLTEQPSTSTTFYFGCRSATKDQHYASQMTNYARDPSRQFSYRVACSRDGPEGVKRTYVQDLIYEDKERVWRLIEGGAALVISGASNKMPAGVREAVRTCMMECTGCDEEAAVVYVERMEREGRLIEDCWS</sequence>
<dbReference type="GO" id="GO:0016226">
    <property type="term" value="P:iron-sulfur cluster assembly"/>
    <property type="evidence" value="ECO:0007669"/>
    <property type="project" value="UniProtKB-UniRule"/>
</dbReference>
<evidence type="ECO:0000256" key="4">
    <source>
        <dbReference type="ARBA" id="ARBA00022630"/>
    </source>
</evidence>
<dbReference type="Pfam" id="PF00667">
    <property type="entry name" value="FAD_binding_1"/>
    <property type="match status" value="1"/>
</dbReference>
<dbReference type="GO" id="GO:0005829">
    <property type="term" value="C:cytosol"/>
    <property type="evidence" value="ECO:0007669"/>
    <property type="project" value="TreeGrafter"/>
</dbReference>
<comment type="cofactor">
    <cofactor evidence="2 9">
        <name>FAD</name>
        <dbReference type="ChEBI" id="CHEBI:57692"/>
    </cofactor>
</comment>
<dbReference type="PRINTS" id="PR00371">
    <property type="entry name" value="FPNCR"/>
</dbReference>
<dbReference type="Gene3D" id="3.40.50.80">
    <property type="entry name" value="Nucleotide-binding domain of ferredoxin-NADP reductase (FNR) module"/>
    <property type="match status" value="1"/>
</dbReference>
<dbReference type="SUPFAM" id="SSF63380">
    <property type="entry name" value="Riboflavin synthase domain-like"/>
    <property type="match status" value="1"/>
</dbReference>
<dbReference type="GO" id="GO:0050661">
    <property type="term" value="F:NADP binding"/>
    <property type="evidence" value="ECO:0007669"/>
    <property type="project" value="UniProtKB-UniRule"/>
</dbReference>
<dbReference type="InterPro" id="IPR003097">
    <property type="entry name" value="CysJ-like_FAD-binding"/>
</dbReference>
<keyword evidence="5 9" id="KW-0288">FMN</keyword>
<evidence type="ECO:0000256" key="7">
    <source>
        <dbReference type="ARBA" id="ARBA00022857"/>
    </source>
</evidence>
<keyword evidence="4 9" id="KW-0285">Flavoprotein</keyword>
<feature type="binding site" evidence="9">
    <location>
        <begin position="564"/>
        <end position="568"/>
    </location>
    <ligand>
        <name>NADP(+)</name>
        <dbReference type="ChEBI" id="CHEBI:58349"/>
    </ligand>
</feature>
<dbReference type="InterPro" id="IPR001709">
    <property type="entry name" value="Flavoprot_Pyr_Nucl_cyt_Rdtase"/>
</dbReference>
<evidence type="ECO:0000313" key="14">
    <source>
        <dbReference type="Proteomes" id="UP000305067"/>
    </source>
</evidence>
<evidence type="ECO:0000256" key="2">
    <source>
        <dbReference type="ARBA" id="ARBA00001974"/>
    </source>
</evidence>
<comment type="cofactor">
    <cofactor evidence="1 9">
        <name>FMN</name>
        <dbReference type="ChEBI" id="CHEBI:58210"/>
    </cofactor>
</comment>
<keyword evidence="9" id="KW-0496">Mitochondrion</keyword>
<protein>
    <recommendedName>
        <fullName evidence="9">NADPH-dependent diflavin oxidoreductase 1</fullName>
        <ecNumber evidence="9">1.18.1.-</ecNumber>
    </recommendedName>
    <alternativeName>
        <fullName evidence="9">NADPH-dependent FMN and FAD-containing oxidoreductase</fullName>
    </alternativeName>
</protein>
<evidence type="ECO:0000256" key="6">
    <source>
        <dbReference type="ARBA" id="ARBA00022827"/>
    </source>
</evidence>
<evidence type="ECO:0000313" key="13">
    <source>
        <dbReference type="EMBL" id="TFK97543.1"/>
    </source>
</evidence>
<comment type="catalytic activity">
    <reaction evidence="9">
        <text>2 oxidized [2Fe-2S]-[protein] + NADPH = 2 reduced [2Fe-2S]-[protein] + NADP(+) + H(+)</text>
        <dbReference type="Rhea" id="RHEA:67716"/>
        <dbReference type="Rhea" id="RHEA-COMP:17327"/>
        <dbReference type="Rhea" id="RHEA-COMP:17328"/>
        <dbReference type="ChEBI" id="CHEBI:15378"/>
        <dbReference type="ChEBI" id="CHEBI:33737"/>
        <dbReference type="ChEBI" id="CHEBI:33738"/>
        <dbReference type="ChEBI" id="CHEBI:57783"/>
        <dbReference type="ChEBI" id="CHEBI:58349"/>
    </reaction>
</comment>
<keyword evidence="6 9" id="KW-0274">FAD</keyword>
<dbReference type="PANTHER" id="PTHR19384:SF10">
    <property type="entry name" value="NADPH-DEPENDENT DIFLAVIN OXIDOREDUCTASE 1"/>
    <property type="match status" value="1"/>
</dbReference>
<feature type="binding site" evidence="9">
    <location>
        <begin position="75"/>
        <end position="78"/>
    </location>
    <ligand>
        <name>FMN</name>
        <dbReference type="ChEBI" id="CHEBI:58210"/>
    </ligand>
</feature>
<dbReference type="Gene3D" id="2.40.30.10">
    <property type="entry name" value="Translation factors"/>
    <property type="match status" value="1"/>
</dbReference>
<dbReference type="PRINTS" id="PR00369">
    <property type="entry name" value="FLAVODOXIN"/>
</dbReference>
<feature type="binding site" evidence="9">
    <location>
        <begin position="113"/>
        <end position="122"/>
    </location>
    <ligand>
        <name>FMN</name>
        <dbReference type="ChEBI" id="CHEBI:58210"/>
    </ligand>
</feature>
<dbReference type="Pfam" id="PF00175">
    <property type="entry name" value="NAD_binding_1"/>
    <property type="match status" value="1"/>
</dbReference>
<evidence type="ECO:0000259" key="11">
    <source>
        <dbReference type="PROSITE" id="PS50902"/>
    </source>
</evidence>
<feature type="domain" description="Flavodoxin-like" evidence="11">
    <location>
        <begin position="22"/>
        <end position="166"/>
    </location>
</feature>
<comment type="similarity">
    <text evidence="9">Belongs to the NADPH-dependent diflavin oxidoreductase NDOR1 family.</text>
</comment>
<dbReference type="Gene3D" id="1.20.990.10">
    <property type="entry name" value="NADPH-cytochrome p450 Reductase, Chain A, domain 3"/>
    <property type="match status" value="1"/>
</dbReference>
<dbReference type="Gene3D" id="3.40.50.360">
    <property type="match status" value="1"/>
</dbReference>
<dbReference type="GO" id="GO:0005739">
    <property type="term" value="C:mitochondrion"/>
    <property type="evidence" value="ECO:0007669"/>
    <property type="project" value="UniProtKB-SubCell"/>
</dbReference>
<dbReference type="GO" id="GO:0160246">
    <property type="term" value="F:NADPH-iron-sulfur [2Fe-2S] protein oxidoreductase activity"/>
    <property type="evidence" value="ECO:0007669"/>
    <property type="project" value="InterPro"/>
</dbReference>
<dbReference type="EMBL" id="ML178846">
    <property type="protein sequence ID" value="TFK97543.1"/>
    <property type="molecule type" value="Genomic_DNA"/>
</dbReference>
<dbReference type="InterPro" id="IPR017938">
    <property type="entry name" value="Riboflavin_synthase-like_b-brl"/>
</dbReference>
<dbReference type="Proteomes" id="UP000305067">
    <property type="component" value="Unassembled WGS sequence"/>
</dbReference>
<dbReference type="PROSITE" id="PS50902">
    <property type="entry name" value="FLAVODOXIN_LIKE"/>
    <property type="match status" value="1"/>
</dbReference>
<dbReference type="PANTHER" id="PTHR19384">
    <property type="entry name" value="NITRIC OXIDE SYNTHASE-RELATED"/>
    <property type="match status" value="1"/>
</dbReference>
<comment type="caution">
    <text evidence="9">Lacks conserved residue(s) required for the propagation of feature annotation.</text>
</comment>
<dbReference type="InterPro" id="IPR001433">
    <property type="entry name" value="OxRdtase_FAD/NAD-bd"/>
</dbReference>
<proteinExistence type="inferred from homology"/>
<dbReference type="GO" id="GO:0010181">
    <property type="term" value="F:FMN binding"/>
    <property type="evidence" value="ECO:0007669"/>
    <property type="project" value="UniProtKB-UniRule"/>
</dbReference>
<feature type="binding site" evidence="9">
    <location>
        <position position="638"/>
    </location>
    <ligand>
        <name>FAD</name>
        <dbReference type="ChEBI" id="CHEBI:57692"/>
    </ligand>
</feature>
<feature type="binding site" evidence="9">
    <location>
        <position position="393"/>
    </location>
    <ligand>
        <name>FAD</name>
        <dbReference type="ChEBI" id="CHEBI:57692"/>
    </ligand>
</feature>
<dbReference type="Pfam" id="PF00258">
    <property type="entry name" value="Flavodoxin_1"/>
    <property type="match status" value="1"/>
</dbReference>
<name>A0A5C3QGY1_9AGAR</name>
<keyword evidence="8 9" id="KW-0560">Oxidoreductase</keyword>
<feature type="region of interest" description="Disordered" evidence="10">
    <location>
        <begin position="169"/>
        <end position="195"/>
    </location>
</feature>
<reference evidence="13 14" key="1">
    <citation type="journal article" date="2019" name="Nat. Ecol. Evol.">
        <title>Megaphylogeny resolves global patterns of mushroom evolution.</title>
        <authorList>
            <person name="Varga T."/>
            <person name="Krizsan K."/>
            <person name="Foldi C."/>
            <person name="Dima B."/>
            <person name="Sanchez-Garcia M."/>
            <person name="Sanchez-Ramirez S."/>
            <person name="Szollosi G.J."/>
            <person name="Szarkandi J.G."/>
            <person name="Papp V."/>
            <person name="Albert L."/>
            <person name="Andreopoulos W."/>
            <person name="Angelini C."/>
            <person name="Antonin V."/>
            <person name="Barry K.W."/>
            <person name="Bougher N.L."/>
            <person name="Buchanan P."/>
            <person name="Buyck B."/>
            <person name="Bense V."/>
            <person name="Catcheside P."/>
            <person name="Chovatia M."/>
            <person name="Cooper J."/>
            <person name="Damon W."/>
            <person name="Desjardin D."/>
            <person name="Finy P."/>
            <person name="Geml J."/>
            <person name="Haridas S."/>
            <person name="Hughes K."/>
            <person name="Justo A."/>
            <person name="Karasinski D."/>
            <person name="Kautmanova I."/>
            <person name="Kiss B."/>
            <person name="Kocsube S."/>
            <person name="Kotiranta H."/>
            <person name="LaButti K.M."/>
            <person name="Lechner B.E."/>
            <person name="Liimatainen K."/>
            <person name="Lipzen A."/>
            <person name="Lukacs Z."/>
            <person name="Mihaltcheva S."/>
            <person name="Morgado L.N."/>
            <person name="Niskanen T."/>
            <person name="Noordeloos M.E."/>
            <person name="Ohm R.A."/>
            <person name="Ortiz-Santana B."/>
            <person name="Ovrebo C."/>
            <person name="Racz N."/>
            <person name="Riley R."/>
            <person name="Savchenko A."/>
            <person name="Shiryaev A."/>
            <person name="Soop K."/>
            <person name="Spirin V."/>
            <person name="Szebenyi C."/>
            <person name="Tomsovsky M."/>
            <person name="Tulloss R.E."/>
            <person name="Uehling J."/>
            <person name="Grigoriev I.V."/>
            <person name="Vagvolgyi C."/>
            <person name="Papp T."/>
            <person name="Martin F.M."/>
            <person name="Miettinen O."/>
            <person name="Hibbett D.S."/>
            <person name="Nagy L.G."/>
        </authorList>
    </citation>
    <scope>NUCLEOTIDE SEQUENCE [LARGE SCALE GENOMIC DNA]</scope>
    <source>
        <strain evidence="13 14">CBS 309.79</strain>
    </source>
</reference>
<feature type="binding site" evidence="9">
    <location>
        <position position="148"/>
    </location>
    <ligand>
        <name>FMN</name>
        <dbReference type="ChEBI" id="CHEBI:58210"/>
    </ligand>
</feature>
<feature type="binding site" evidence="9">
    <location>
        <position position="497"/>
    </location>
    <ligand>
        <name>NADP(+)</name>
        <dbReference type="ChEBI" id="CHEBI:58349"/>
    </ligand>
</feature>
<dbReference type="SUPFAM" id="SSF52343">
    <property type="entry name" value="Ferredoxin reductase-like, C-terminal NADP-linked domain"/>
    <property type="match status" value="1"/>
</dbReference>
<feature type="compositionally biased region" description="Basic and acidic residues" evidence="10">
    <location>
        <begin position="225"/>
        <end position="236"/>
    </location>
</feature>
<comment type="subunit">
    <text evidence="9">Interacts with DRE2; as part of the cytosolic iron-sulfur (Fe-S) protein assembly (CIA) machinery.</text>
</comment>
<comment type="subcellular location">
    <subcellularLocation>
        <location evidence="9">Cytoplasm</location>
    </subcellularLocation>
    <subcellularLocation>
        <location evidence="9">Mitochondrion</location>
    </subcellularLocation>
    <text evidence="9">Relocalizes to mitochondria after H(2)O(2) exposure.</text>
</comment>
<evidence type="ECO:0000256" key="3">
    <source>
        <dbReference type="ARBA" id="ARBA00022490"/>
    </source>
</evidence>
<evidence type="ECO:0000256" key="9">
    <source>
        <dbReference type="HAMAP-Rule" id="MF_03178"/>
    </source>
</evidence>
<dbReference type="GO" id="GO:0016651">
    <property type="term" value="F:oxidoreductase activity, acting on NAD(P)H"/>
    <property type="evidence" value="ECO:0007669"/>
    <property type="project" value="UniProtKB-UniRule"/>
</dbReference>
<dbReference type="GO" id="GO:0050660">
    <property type="term" value="F:flavin adenine dinucleotide binding"/>
    <property type="evidence" value="ECO:0007669"/>
    <property type="project" value="UniProtKB-UniRule"/>
</dbReference>
<dbReference type="InterPro" id="IPR023173">
    <property type="entry name" value="NADPH_Cyt_P450_Rdtase_alpha"/>
</dbReference>
<dbReference type="AlphaFoldDB" id="A0A5C3QGY1"/>
<dbReference type="OrthoDB" id="1856718at2759"/>
<comment type="similarity">
    <text evidence="9">In the N-terminal section; belongs to the flavodoxin family.</text>
</comment>
<comment type="similarity">
    <text evidence="9">In the C-terminal section; belongs to the flavoprotein pyridine nucleotide cytochrome reductase family.</text>
</comment>
<feature type="binding site" evidence="9">
    <location>
        <begin position="423"/>
        <end position="426"/>
    </location>
    <ligand>
        <name>FAD</name>
        <dbReference type="ChEBI" id="CHEBI:57692"/>
    </ligand>
</feature>
<dbReference type="InterPro" id="IPR017927">
    <property type="entry name" value="FAD-bd_FR_type"/>
</dbReference>
<dbReference type="HAMAP" id="MF_03178">
    <property type="entry name" value="NDOR1"/>
    <property type="match status" value="1"/>
</dbReference>
<dbReference type="InterPro" id="IPR008254">
    <property type="entry name" value="Flavodoxin/NO_synth"/>
</dbReference>
<keyword evidence="14" id="KW-1185">Reference proteome</keyword>
<dbReference type="SUPFAM" id="SSF52218">
    <property type="entry name" value="Flavoproteins"/>
    <property type="match status" value="1"/>
</dbReference>
<dbReference type="EC" id="1.18.1.-" evidence="9"/>
<dbReference type="STRING" id="1884261.A0A5C3QGY1"/>
<dbReference type="InterPro" id="IPR001094">
    <property type="entry name" value="Flavdoxin-like"/>
</dbReference>
<evidence type="ECO:0000256" key="5">
    <source>
        <dbReference type="ARBA" id="ARBA00022643"/>
    </source>
</evidence>
<feature type="binding site" evidence="9">
    <location>
        <begin position="555"/>
        <end position="556"/>
    </location>
    <ligand>
        <name>NADP(+)</name>
        <dbReference type="ChEBI" id="CHEBI:58349"/>
    </ligand>
</feature>
<organism evidence="13 14">
    <name type="scientific">Pterulicium gracile</name>
    <dbReference type="NCBI Taxonomy" id="1884261"/>
    <lineage>
        <taxon>Eukaryota</taxon>
        <taxon>Fungi</taxon>
        <taxon>Dikarya</taxon>
        <taxon>Basidiomycota</taxon>
        <taxon>Agaricomycotina</taxon>
        <taxon>Agaricomycetes</taxon>
        <taxon>Agaricomycetidae</taxon>
        <taxon>Agaricales</taxon>
        <taxon>Pleurotineae</taxon>
        <taxon>Pterulaceae</taxon>
        <taxon>Pterulicium</taxon>
    </lineage>
</organism>
<gene>
    <name evidence="9" type="primary">TAH18</name>
    <name evidence="13" type="ORF">BDV98DRAFT_658480</name>
</gene>
<evidence type="ECO:0000259" key="12">
    <source>
        <dbReference type="PROSITE" id="PS51384"/>
    </source>
</evidence>
<evidence type="ECO:0000256" key="8">
    <source>
        <dbReference type="ARBA" id="ARBA00023002"/>
    </source>
</evidence>
<keyword evidence="7 9" id="KW-0521">NADP</keyword>
<feature type="region of interest" description="Disordered" evidence="10">
    <location>
        <begin position="209"/>
        <end position="236"/>
    </location>
</feature>
<comment type="function">
    <text evidence="9">NADPH-dependent reductase which is a central component of the cytosolic iron-sulfur (Fe-S) protein assembly (CIA) machinery. Transfers electrons from NADPH via its FAD and FMN prosthetic groups to the [2Fe-2S] cluster of DRE2, another key component of the CIA machinery. In turn, this reduced cluster provides electrons for assembly of cytosolic iron-sulfur cluster proteins. Positively controls H(2)O(2)-induced cell death.</text>
</comment>
<accession>A0A5C3QGY1</accession>
<dbReference type="InterPro" id="IPR028879">
    <property type="entry name" value="NDOR1"/>
</dbReference>
<feature type="binding site" evidence="9">
    <location>
        <begin position="457"/>
        <end position="460"/>
    </location>
    <ligand>
        <name>FAD</name>
        <dbReference type="ChEBI" id="CHEBI:57692"/>
    </ligand>
</feature>
<dbReference type="InterPro" id="IPR029039">
    <property type="entry name" value="Flavoprotein-like_sf"/>
</dbReference>